<dbReference type="SMART" id="SM00181">
    <property type="entry name" value="EGF"/>
    <property type="match status" value="2"/>
</dbReference>
<feature type="domain" description="EGF-like" evidence="8">
    <location>
        <begin position="191"/>
        <end position="229"/>
    </location>
</feature>
<keyword evidence="4" id="KW-1015">Disulfide bond</keyword>
<feature type="domain" description="SEA" evidence="7">
    <location>
        <begin position="34"/>
        <end position="148"/>
    </location>
</feature>
<dbReference type="InterPro" id="IPR018097">
    <property type="entry name" value="EGF_Ca-bd_CS"/>
</dbReference>
<dbReference type="PROSITE" id="PS50024">
    <property type="entry name" value="SEA"/>
    <property type="match status" value="1"/>
</dbReference>
<dbReference type="PROSITE" id="PS00010">
    <property type="entry name" value="ASX_HYDROXYL"/>
    <property type="match status" value="1"/>
</dbReference>
<dbReference type="KEGG" id="gsh:117358655"/>
<evidence type="ECO:0000256" key="3">
    <source>
        <dbReference type="ARBA" id="ARBA00022737"/>
    </source>
</evidence>
<dbReference type="InterPro" id="IPR009030">
    <property type="entry name" value="Growth_fac_rcpt_cys_sf"/>
</dbReference>
<dbReference type="AlphaFoldDB" id="A0A6P8Q966"/>
<evidence type="ECO:0000256" key="4">
    <source>
        <dbReference type="ARBA" id="ARBA00023157"/>
    </source>
</evidence>
<keyword evidence="6" id="KW-0812">Transmembrane</keyword>
<dbReference type="InterPro" id="IPR049883">
    <property type="entry name" value="NOTCH1_EGF-like"/>
</dbReference>
<evidence type="ECO:0000259" key="7">
    <source>
        <dbReference type="PROSITE" id="PS50024"/>
    </source>
</evidence>
<dbReference type="InterPro" id="IPR000082">
    <property type="entry name" value="SEA_dom"/>
</dbReference>
<dbReference type="OrthoDB" id="10040649at2759"/>
<keyword evidence="1 5" id="KW-0245">EGF-like domain</keyword>
<dbReference type="RefSeq" id="XP_033796022.1">
    <property type="nucleotide sequence ID" value="XM_033940131.1"/>
</dbReference>
<dbReference type="PROSITE" id="PS01187">
    <property type="entry name" value="EGF_CA"/>
    <property type="match status" value="1"/>
</dbReference>
<gene>
    <name evidence="10" type="primary">LOC117358655</name>
</gene>
<dbReference type="Pfam" id="PF07645">
    <property type="entry name" value="EGF_CA"/>
    <property type="match status" value="1"/>
</dbReference>
<dbReference type="InterPro" id="IPR036364">
    <property type="entry name" value="SEA_dom_sf"/>
</dbReference>
<dbReference type="PROSITE" id="PS50026">
    <property type="entry name" value="EGF_3"/>
    <property type="match status" value="1"/>
</dbReference>
<dbReference type="FunFam" id="2.10.25.10:FF:000038">
    <property type="entry name" value="Fibrillin 2"/>
    <property type="match status" value="1"/>
</dbReference>
<sequence>MMFGDLLPSYEYVITVETLMCIQKIYVSLKVWTDGKLFQGRTRITNELYKPGYADKSSPQFQDFAKNFNHELRELVPPKIQALFDNGQMRVTLFSLLSGSVLVNFNIVMGVEQNITLTSISDVFIEALNRSTALKVDFRNTVIEVKNSCMTGLSGCSDQAACTAEGATYSCACLTGFTDLSPLVPGRTCQDINECDAESKPCSILAQCTNTIGSYSCQCYPGVKDDNISSPGRRCRDSVTCFNSTSLCSEQNDCLSQHKYLICSRAKVFACRIRFKKWVFVPSLYNPDSPEYRNMSNIITKDLGKEMQDRLKDSTFNIVMVAFRPGSVLAYFLSLMDGQADLSEQQLQMTLNAAVRVMLDSETEVTVQAIHKSATSNLLPSATANESWRTVVIILGILLSAVLLFVVIGSTMYLSLKRKCGHYSTRAQGPIGTFSYTYI</sequence>
<keyword evidence="2" id="KW-0732">Signal</keyword>
<dbReference type="Gene3D" id="2.10.25.10">
    <property type="entry name" value="Laminin"/>
    <property type="match status" value="2"/>
</dbReference>
<dbReference type="Pfam" id="PF01390">
    <property type="entry name" value="SEA"/>
    <property type="match status" value="1"/>
</dbReference>
<dbReference type="SUPFAM" id="SSF57196">
    <property type="entry name" value="EGF/Laminin"/>
    <property type="match status" value="1"/>
</dbReference>
<evidence type="ECO:0000256" key="6">
    <source>
        <dbReference type="SAM" id="Phobius"/>
    </source>
</evidence>
<accession>A0A6P8Q966</accession>
<dbReference type="InterPro" id="IPR001881">
    <property type="entry name" value="EGF-like_Ca-bd_dom"/>
</dbReference>
<dbReference type="SUPFAM" id="SSF57184">
    <property type="entry name" value="Growth factor receptor domain"/>
    <property type="match status" value="1"/>
</dbReference>
<dbReference type="Gene3D" id="3.30.70.960">
    <property type="entry name" value="SEA domain"/>
    <property type="match status" value="1"/>
</dbReference>
<dbReference type="Proteomes" id="UP000515159">
    <property type="component" value="Chromosome 4"/>
</dbReference>
<evidence type="ECO:0000259" key="8">
    <source>
        <dbReference type="PROSITE" id="PS50026"/>
    </source>
</evidence>
<dbReference type="SUPFAM" id="SSF82671">
    <property type="entry name" value="SEA domain"/>
    <property type="match status" value="1"/>
</dbReference>
<keyword evidence="6" id="KW-0472">Membrane</keyword>
<reference evidence="10" key="1">
    <citation type="submission" date="2025-08" db="UniProtKB">
        <authorList>
            <consortium name="RefSeq"/>
        </authorList>
    </citation>
    <scope>IDENTIFICATION</scope>
</reference>
<name>A0A6P8Q966_GEOSA</name>
<protein>
    <submittedName>
        <fullName evidence="10">Transmembrane matrix receptor MUP-4-like</fullName>
    </submittedName>
</protein>
<dbReference type="InParanoid" id="A0A6P8Q966"/>
<dbReference type="SMART" id="SM00179">
    <property type="entry name" value="EGF_CA"/>
    <property type="match status" value="2"/>
</dbReference>
<evidence type="ECO:0000256" key="2">
    <source>
        <dbReference type="ARBA" id="ARBA00022729"/>
    </source>
</evidence>
<dbReference type="PANTHER" id="PTHR24039:SF58">
    <property type="entry name" value="EGF-LIKE DOMAIN-CONTAINING PROTEIN"/>
    <property type="match status" value="1"/>
</dbReference>
<comment type="caution">
    <text evidence="5">Lacks conserved residue(s) required for the propagation of feature annotation.</text>
</comment>
<keyword evidence="9" id="KW-1185">Reference proteome</keyword>
<dbReference type="InterPro" id="IPR000152">
    <property type="entry name" value="EGF-type_Asp/Asn_hydroxyl_site"/>
</dbReference>
<evidence type="ECO:0000313" key="9">
    <source>
        <dbReference type="Proteomes" id="UP000515159"/>
    </source>
</evidence>
<evidence type="ECO:0000256" key="5">
    <source>
        <dbReference type="PROSITE-ProRule" id="PRU00076"/>
    </source>
</evidence>
<dbReference type="CDD" id="cd00054">
    <property type="entry name" value="EGF_CA"/>
    <property type="match status" value="1"/>
</dbReference>
<dbReference type="InterPro" id="IPR000742">
    <property type="entry name" value="EGF"/>
</dbReference>
<organism evidence="9 10">
    <name type="scientific">Geotrypetes seraphini</name>
    <name type="common">Gaboon caecilian</name>
    <name type="synonym">Caecilia seraphini</name>
    <dbReference type="NCBI Taxonomy" id="260995"/>
    <lineage>
        <taxon>Eukaryota</taxon>
        <taxon>Metazoa</taxon>
        <taxon>Chordata</taxon>
        <taxon>Craniata</taxon>
        <taxon>Vertebrata</taxon>
        <taxon>Euteleostomi</taxon>
        <taxon>Amphibia</taxon>
        <taxon>Gymnophiona</taxon>
        <taxon>Geotrypetes</taxon>
    </lineage>
</organism>
<keyword evidence="6" id="KW-1133">Transmembrane helix</keyword>
<evidence type="ECO:0000256" key="1">
    <source>
        <dbReference type="ARBA" id="ARBA00022536"/>
    </source>
</evidence>
<feature type="transmembrane region" description="Helical" evidence="6">
    <location>
        <begin position="391"/>
        <end position="416"/>
    </location>
</feature>
<dbReference type="GO" id="GO:0005509">
    <property type="term" value="F:calcium ion binding"/>
    <property type="evidence" value="ECO:0007669"/>
    <property type="project" value="InterPro"/>
</dbReference>
<dbReference type="PANTHER" id="PTHR24039">
    <property type="entry name" value="FIBRILLIN-RELATED"/>
    <property type="match status" value="1"/>
</dbReference>
<dbReference type="GO" id="GO:0071944">
    <property type="term" value="C:cell periphery"/>
    <property type="evidence" value="ECO:0007669"/>
    <property type="project" value="UniProtKB-ARBA"/>
</dbReference>
<dbReference type="GeneID" id="117358655"/>
<evidence type="ECO:0000313" key="10">
    <source>
        <dbReference type="RefSeq" id="XP_033796022.1"/>
    </source>
</evidence>
<proteinExistence type="predicted"/>
<keyword evidence="3" id="KW-0677">Repeat</keyword>